<dbReference type="CDD" id="cd02440">
    <property type="entry name" value="AdoMet_MTases"/>
    <property type="match status" value="1"/>
</dbReference>
<organism evidence="2 3">
    <name type="scientific">Neonectria ditissima</name>
    <dbReference type="NCBI Taxonomy" id="78410"/>
    <lineage>
        <taxon>Eukaryota</taxon>
        <taxon>Fungi</taxon>
        <taxon>Dikarya</taxon>
        <taxon>Ascomycota</taxon>
        <taxon>Pezizomycotina</taxon>
        <taxon>Sordariomycetes</taxon>
        <taxon>Hypocreomycetidae</taxon>
        <taxon>Hypocreales</taxon>
        <taxon>Nectriaceae</taxon>
        <taxon>Neonectria</taxon>
    </lineage>
</organism>
<name>A0A0P7BQW9_9HYPO</name>
<accession>A0A0P7BQW9</accession>
<dbReference type="SUPFAM" id="SSF53335">
    <property type="entry name" value="S-adenosyl-L-methionine-dependent methyltransferases"/>
    <property type="match status" value="1"/>
</dbReference>
<dbReference type="STRING" id="78410.A0A0P7BQW9"/>
<gene>
    <name evidence="2" type="ORF">AK830_g3748</name>
</gene>
<feature type="domain" description="Methyltransferase type 12" evidence="1">
    <location>
        <begin position="57"/>
        <end position="167"/>
    </location>
</feature>
<dbReference type="OrthoDB" id="10061782at2759"/>
<dbReference type="InterPro" id="IPR029063">
    <property type="entry name" value="SAM-dependent_MTases_sf"/>
</dbReference>
<keyword evidence="3" id="KW-1185">Reference proteome</keyword>
<dbReference type="InterPro" id="IPR013217">
    <property type="entry name" value="Methyltransf_12"/>
</dbReference>
<dbReference type="Pfam" id="PF08242">
    <property type="entry name" value="Methyltransf_12"/>
    <property type="match status" value="1"/>
</dbReference>
<dbReference type="Proteomes" id="UP000050424">
    <property type="component" value="Unassembled WGS sequence"/>
</dbReference>
<evidence type="ECO:0000259" key="1">
    <source>
        <dbReference type="Pfam" id="PF08242"/>
    </source>
</evidence>
<protein>
    <recommendedName>
        <fullName evidence="1">Methyltransferase type 12 domain-containing protein</fullName>
    </recommendedName>
</protein>
<comment type="caution">
    <text evidence="2">The sequence shown here is derived from an EMBL/GenBank/DDBJ whole genome shotgun (WGS) entry which is preliminary data.</text>
</comment>
<dbReference type="EMBL" id="LKCW01000042">
    <property type="protein sequence ID" value="KPM42835.1"/>
    <property type="molecule type" value="Genomic_DNA"/>
</dbReference>
<evidence type="ECO:0000313" key="2">
    <source>
        <dbReference type="EMBL" id="KPM42835.1"/>
    </source>
</evidence>
<dbReference type="AlphaFoldDB" id="A0A0P7BQW9"/>
<reference evidence="2 3" key="1">
    <citation type="submission" date="2015-09" db="EMBL/GenBank/DDBJ databases">
        <title>Draft genome of a European isolate of the apple canker pathogen Neonectria ditissima.</title>
        <authorList>
            <person name="Gomez-Cortecero A."/>
            <person name="Harrison R.J."/>
            <person name="Armitage A.D."/>
        </authorList>
    </citation>
    <scope>NUCLEOTIDE SEQUENCE [LARGE SCALE GENOMIC DNA]</scope>
    <source>
        <strain evidence="2 3">R09/05</strain>
    </source>
</reference>
<sequence length="247" mass="27775">MSALKPAPNAGSIRFTPLVLRIYDWYVIRVSAPWVWRCSTEKYLLPFFKENFSKRHLDIGVGNGYFPITSLSSIQASSGERDQHITLVDLSQHSLDSAKQRILSFHPKVDVRAVLADAVKPMPGPLQGEVFDSASQYLLLHHMPGPTAHKAQAFRVAKQHLSDNGVLFGATVLGKVWEKAEKGYKVKADKMSGLSSFALGFYNKRGIFDNYGEDPGVFEDVLKSEFEEVETHIVGMIFFFKAKRPRR</sequence>
<dbReference type="Gene3D" id="3.40.50.150">
    <property type="entry name" value="Vaccinia Virus protein VP39"/>
    <property type="match status" value="1"/>
</dbReference>
<evidence type="ECO:0000313" key="3">
    <source>
        <dbReference type="Proteomes" id="UP000050424"/>
    </source>
</evidence>
<proteinExistence type="predicted"/>